<evidence type="ECO:0000256" key="4">
    <source>
        <dbReference type="ARBA" id="ARBA00022741"/>
    </source>
</evidence>
<evidence type="ECO:0000256" key="2">
    <source>
        <dbReference type="ARBA" id="ARBA00022527"/>
    </source>
</evidence>
<dbReference type="CDD" id="cd14014">
    <property type="entry name" value="STKc_PknB_like"/>
    <property type="match status" value="1"/>
</dbReference>
<sequence length="253" mass="26647">MIPSRPVGGRYVVLDGLGAGAMGPVWRAQDKLTGKLVVVRELRLTGRPGTVDHTRFRDALLRQARIIGALADPGLLAVQDVLHADGVDLLVTEYAEGIRLSDHVSSGGPLSADDGLELARGLLGTLDRAHGRGLVHGGVRPEAIMLAEDGRIAFSDTGLASALAALGRGDTGLPDYGFTAPERRAGGPPTAAGDLWSFGSTLLRTSALEPPLADVVDRLRAEDPAARPTAAEALEELAEAGERRRTWFGFRRA</sequence>
<evidence type="ECO:0000256" key="3">
    <source>
        <dbReference type="ARBA" id="ARBA00022679"/>
    </source>
</evidence>
<dbReference type="Gene3D" id="3.30.200.20">
    <property type="entry name" value="Phosphorylase Kinase, domain 1"/>
    <property type="match status" value="1"/>
</dbReference>
<evidence type="ECO:0000259" key="7">
    <source>
        <dbReference type="PROSITE" id="PS50011"/>
    </source>
</evidence>
<organism evidence="8 9">
    <name type="scientific">Pseudonocardia xishanensis</name>
    <dbReference type="NCBI Taxonomy" id="630995"/>
    <lineage>
        <taxon>Bacteria</taxon>
        <taxon>Bacillati</taxon>
        <taxon>Actinomycetota</taxon>
        <taxon>Actinomycetes</taxon>
        <taxon>Pseudonocardiales</taxon>
        <taxon>Pseudonocardiaceae</taxon>
        <taxon>Pseudonocardia</taxon>
    </lineage>
</organism>
<accession>A0ABP8RKB6</accession>
<dbReference type="EMBL" id="BAABGT010000021">
    <property type="protein sequence ID" value="GAA4540637.1"/>
    <property type="molecule type" value="Genomic_DNA"/>
</dbReference>
<dbReference type="SUPFAM" id="SSF56112">
    <property type="entry name" value="Protein kinase-like (PK-like)"/>
    <property type="match status" value="1"/>
</dbReference>
<keyword evidence="3" id="KW-0808">Transferase</keyword>
<evidence type="ECO:0000313" key="9">
    <source>
        <dbReference type="Proteomes" id="UP001501598"/>
    </source>
</evidence>
<dbReference type="PROSITE" id="PS50011">
    <property type="entry name" value="PROTEIN_KINASE_DOM"/>
    <property type="match status" value="1"/>
</dbReference>
<dbReference type="Pfam" id="PF00069">
    <property type="entry name" value="Pkinase"/>
    <property type="match status" value="1"/>
</dbReference>
<evidence type="ECO:0000256" key="1">
    <source>
        <dbReference type="ARBA" id="ARBA00012513"/>
    </source>
</evidence>
<dbReference type="PANTHER" id="PTHR43289:SF6">
    <property type="entry name" value="SERINE_THREONINE-PROTEIN KINASE NEKL-3"/>
    <property type="match status" value="1"/>
</dbReference>
<feature type="domain" description="Protein kinase" evidence="7">
    <location>
        <begin position="11"/>
        <end position="253"/>
    </location>
</feature>
<keyword evidence="6" id="KW-0067">ATP-binding</keyword>
<protein>
    <recommendedName>
        <fullName evidence="1">non-specific serine/threonine protein kinase</fullName>
        <ecNumber evidence="1">2.7.11.1</ecNumber>
    </recommendedName>
</protein>
<gene>
    <name evidence="8" type="ORF">GCM10023175_13540</name>
</gene>
<evidence type="ECO:0000313" key="8">
    <source>
        <dbReference type="EMBL" id="GAA4540637.1"/>
    </source>
</evidence>
<comment type="caution">
    <text evidence="8">The sequence shown here is derived from an EMBL/GenBank/DDBJ whole genome shotgun (WGS) entry which is preliminary data.</text>
</comment>
<dbReference type="EC" id="2.7.11.1" evidence="1"/>
<dbReference type="InterPro" id="IPR011009">
    <property type="entry name" value="Kinase-like_dom_sf"/>
</dbReference>
<keyword evidence="5" id="KW-0418">Kinase</keyword>
<proteinExistence type="predicted"/>
<dbReference type="Gene3D" id="1.10.510.10">
    <property type="entry name" value="Transferase(Phosphotransferase) domain 1"/>
    <property type="match status" value="1"/>
</dbReference>
<keyword evidence="9" id="KW-1185">Reference proteome</keyword>
<reference evidence="9" key="1">
    <citation type="journal article" date="2019" name="Int. J. Syst. Evol. Microbiol.">
        <title>The Global Catalogue of Microorganisms (GCM) 10K type strain sequencing project: providing services to taxonomists for standard genome sequencing and annotation.</title>
        <authorList>
            <consortium name="The Broad Institute Genomics Platform"/>
            <consortium name="The Broad Institute Genome Sequencing Center for Infectious Disease"/>
            <person name="Wu L."/>
            <person name="Ma J."/>
        </authorList>
    </citation>
    <scope>NUCLEOTIDE SEQUENCE [LARGE SCALE GENOMIC DNA]</scope>
    <source>
        <strain evidence="9">JCM 17906</strain>
    </source>
</reference>
<dbReference type="PANTHER" id="PTHR43289">
    <property type="entry name" value="MITOGEN-ACTIVATED PROTEIN KINASE KINASE KINASE 20-RELATED"/>
    <property type="match status" value="1"/>
</dbReference>
<name>A0ABP8RKB6_9PSEU</name>
<evidence type="ECO:0000256" key="6">
    <source>
        <dbReference type="ARBA" id="ARBA00022840"/>
    </source>
</evidence>
<keyword evidence="4" id="KW-0547">Nucleotide-binding</keyword>
<keyword evidence="2" id="KW-0723">Serine/threonine-protein kinase</keyword>
<dbReference type="Proteomes" id="UP001501598">
    <property type="component" value="Unassembled WGS sequence"/>
</dbReference>
<evidence type="ECO:0000256" key="5">
    <source>
        <dbReference type="ARBA" id="ARBA00022777"/>
    </source>
</evidence>
<dbReference type="RefSeq" id="WP_345413812.1">
    <property type="nucleotide sequence ID" value="NZ_BAABGT010000021.1"/>
</dbReference>
<dbReference type="InterPro" id="IPR000719">
    <property type="entry name" value="Prot_kinase_dom"/>
</dbReference>